<dbReference type="CDD" id="cd01293">
    <property type="entry name" value="Bact_CD"/>
    <property type="match status" value="1"/>
</dbReference>
<gene>
    <name evidence="5" type="ORF">SAMN02745157_1891</name>
</gene>
<keyword evidence="6" id="KW-1185">Reference proteome</keyword>
<keyword evidence="2" id="KW-0378">Hydrolase</keyword>
<dbReference type="InterPro" id="IPR011059">
    <property type="entry name" value="Metal-dep_hydrolase_composite"/>
</dbReference>
<dbReference type="PANTHER" id="PTHR32027">
    <property type="entry name" value="CYTOSINE DEAMINASE"/>
    <property type="match status" value="1"/>
</dbReference>
<dbReference type="Pfam" id="PF07969">
    <property type="entry name" value="Amidohydro_3"/>
    <property type="match status" value="1"/>
</dbReference>
<proteinExistence type="predicted"/>
<dbReference type="EMBL" id="FQUP01000001">
    <property type="protein sequence ID" value="SHF20353.1"/>
    <property type="molecule type" value="Genomic_DNA"/>
</dbReference>
<dbReference type="InterPro" id="IPR032466">
    <property type="entry name" value="Metal_Hydrolase"/>
</dbReference>
<feature type="compositionally biased region" description="Polar residues" evidence="3">
    <location>
        <begin position="1"/>
        <end position="19"/>
    </location>
</feature>
<feature type="region of interest" description="Disordered" evidence="3">
    <location>
        <begin position="1"/>
        <end position="24"/>
    </location>
</feature>
<dbReference type="SUPFAM" id="SSF51338">
    <property type="entry name" value="Composite domain of metallo-dependent hydrolases"/>
    <property type="match status" value="1"/>
</dbReference>
<dbReference type="InterPro" id="IPR052349">
    <property type="entry name" value="Metallo-hydrolase_Enzymes"/>
</dbReference>
<keyword evidence="1" id="KW-0479">Metal-binding</keyword>
<dbReference type="FunFam" id="3.20.20.140:FF:000019">
    <property type="entry name" value="Cytosine deaminase"/>
    <property type="match status" value="1"/>
</dbReference>
<protein>
    <submittedName>
        <fullName evidence="5">Cytosine/adenosine deaminase</fullName>
    </submittedName>
</protein>
<dbReference type="Gene3D" id="2.30.40.10">
    <property type="entry name" value="Urease, subunit C, domain 1"/>
    <property type="match status" value="1"/>
</dbReference>
<dbReference type="GO" id="GO:0016814">
    <property type="term" value="F:hydrolase activity, acting on carbon-nitrogen (but not peptide) bonds, in cyclic amidines"/>
    <property type="evidence" value="ECO:0007669"/>
    <property type="project" value="UniProtKB-ARBA"/>
</dbReference>
<organism evidence="5 6">
    <name type="scientific">Kaistia soli DSM 19436</name>
    <dbReference type="NCBI Taxonomy" id="1122133"/>
    <lineage>
        <taxon>Bacteria</taxon>
        <taxon>Pseudomonadati</taxon>
        <taxon>Pseudomonadota</taxon>
        <taxon>Alphaproteobacteria</taxon>
        <taxon>Hyphomicrobiales</taxon>
        <taxon>Kaistiaceae</taxon>
        <taxon>Kaistia</taxon>
    </lineage>
</organism>
<accession>A0A1M4ZQK9</accession>
<dbReference type="PANTHER" id="PTHR32027:SF9">
    <property type="entry name" value="BLL3847 PROTEIN"/>
    <property type="match status" value="1"/>
</dbReference>
<evidence type="ECO:0000313" key="5">
    <source>
        <dbReference type="EMBL" id="SHF20353.1"/>
    </source>
</evidence>
<evidence type="ECO:0000256" key="2">
    <source>
        <dbReference type="ARBA" id="ARBA00022801"/>
    </source>
</evidence>
<evidence type="ECO:0000256" key="1">
    <source>
        <dbReference type="ARBA" id="ARBA00022723"/>
    </source>
</evidence>
<dbReference type="InterPro" id="IPR013108">
    <property type="entry name" value="Amidohydro_3"/>
</dbReference>
<name>A0A1M4ZQK9_9HYPH</name>
<reference evidence="5 6" key="1">
    <citation type="submission" date="2016-11" db="EMBL/GenBank/DDBJ databases">
        <authorList>
            <person name="Jaros S."/>
            <person name="Januszkiewicz K."/>
            <person name="Wedrychowicz H."/>
        </authorList>
    </citation>
    <scope>NUCLEOTIDE SEQUENCE [LARGE SCALE GENOMIC DNA]</scope>
    <source>
        <strain evidence="5 6">DSM 19436</strain>
    </source>
</reference>
<evidence type="ECO:0000256" key="3">
    <source>
        <dbReference type="SAM" id="MobiDB-lite"/>
    </source>
</evidence>
<dbReference type="GO" id="GO:0019239">
    <property type="term" value="F:deaminase activity"/>
    <property type="evidence" value="ECO:0007669"/>
    <property type="project" value="UniProtKB-ARBA"/>
</dbReference>
<dbReference type="GO" id="GO:0046872">
    <property type="term" value="F:metal ion binding"/>
    <property type="evidence" value="ECO:0007669"/>
    <property type="project" value="UniProtKB-KW"/>
</dbReference>
<dbReference type="NCBIfam" id="NF004636">
    <property type="entry name" value="PRK05985.1"/>
    <property type="match status" value="1"/>
</dbReference>
<dbReference type="AlphaFoldDB" id="A0A1M4ZQK9"/>
<feature type="domain" description="Amidohydrolase 3" evidence="4">
    <location>
        <begin position="181"/>
        <end position="410"/>
    </location>
</feature>
<evidence type="ECO:0000259" key="4">
    <source>
        <dbReference type="Pfam" id="PF07969"/>
    </source>
</evidence>
<dbReference type="Gene3D" id="3.20.20.140">
    <property type="entry name" value="Metal-dependent hydrolases"/>
    <property type="match status" value="1"/>
</dbReference>
<dbReference type="SUPFAM" id="SSF51556">
    <property type="entry name" value="Metallo-dependent hydrolases"/>
    <property type="match status" value="1"/>
</dbReference>
<dbReference type="STRING" id="1122133.SAMN02745157_1891"/>
<dbReference type="Proteomes" id="UP000184485">
    <property type="component" value="Unassembled WGS sequence"/>
</dbReference>
<sequence length="412" mass="42167">MATRSTASSPRAVSTSSPDGSPMQADLVIAGATAPDGSLVDVAISGATISAVTPAGELPQGARRIEAAGKLVSPSFVEGHIHLDKTLLGLPFIPHIPGNTVALRIAAEKQLRRTVALPVEERGGRLIEQIAAFGTGSIRSHVDIDTEIGLKGLHALMVLKERYAHLVDIQIVAFPQSGVITDSGTAALLDAALEEGADLVGGLDPAGIDNDVTGHLDAIFSIAEKHGVGLDIHLHDPGPLGAFELRQIAGRTKAAGLEGKVAVSHAFALGSIDDVEFGRTAQALASAGVAIMTNGPGPVSMPPVKRLKAAGVTVFAGSDNIRDAWSPYGNGDLLQRAMIIGYRQDFNADEDVAHAFAMVTTIPATVLGLEGYGLAPGCRADLVLIPAGSVPEAVAGVSGGRTVLKHGKVIAG</sequence>
<evidence type="ECO:0000313" key="6">
    <source>
        <dbReference type="Proteomes" id="UP000184485"/>
    </source>
</evidence>